<evidence type="ECO:0000256" key="1">
    <source>
        <dbReference type="ARBA" id="ARBA00022649"/>
    </source>
</evidence>
<evidence type="ECO:0000313" key="3">
    <source>
        <dbReference type="EMBL" id="RXF67577.1"/>
    </source>
</evidence>
<comment type="similarity">
    <text evidence="2">Belongs to the TacA antitoxin family.</text>
</comment>
<evidence type="ECO:0000313" key="4">
    <source>
        <dbReference type="Proteomes" id="UP000290848"/>
    </source>
</evidence>
<dbReference type="InterPro" id="IPR014795">
    <property type="entry name" value="TacA_1-like"/>
</dbReference>
<dbReference type="AlphaFoldDB" id="A0A4Q0M3T3"/>
<comment type="caution">
    <text evidence="3">The sequence shown here is derived from an EMBL/GenBank/DDBJ whole genome shotgun (WGS) entry which is preliminary data.</text>
</comment>
<reference evidence="3 4" key="1">
    <citation type="submission" date="2018-12" db="EMBL/GenBank/DDBJ databases">
        <title>The Draft Genome Sequence of the Soil Bacterium Pedobacter tournemirensis R1.</title>
        <authorList>
            <person name="He J."/>
        </authorList>
    </citation>
    <scope>NUCLEOTIDE SEQUENCE [LARGE SCALE GENOMIC DNA]</scope>
    <source>
        <strain evidence="3 4">R1</strain>
    </source>
</reference>
<name>A0A4Q0M3T3_9SPHI</name>
<dbReference type="Proteomes" id="UP000290848">
    <property type="component" value="Unassembled WGS sequence"/>
</dbReference>
<dbReference type="EMBL" id="RXOC01000016">
    <property type="protein sequence ID" value="RXF67577.1"/>
    <property type="molecule type" value="Genomic_DNA"/>
</dbReference>
<dbReference type="InterPro" id="IPR010985">
    <property type="entry name" value="Ribbon_hlx_hlx"/>
</dbReference>
<keyword evidence="1" id="KW-1277">Toxin-antitoxin system</keyword>
<protein>
    <submittedName>
        <fullName evidence="3">DUF1778 domain-containing protein</fullName>
    </submittedName>
</protein>
<dbReference type="SUPFAM" id="SSF47598">
    <property type="entry name" value="Ribbon-helix-helix"/>
    <property type="match status" value="1"/>
</dbReference>
<organism evidence="3 4">
    <name type="scientific">Arcticibacter tournemirensis</name>
    <dbReference type="NCBI Taxonomy" id="699437"/>
    <lineage>
        <taxon>Bacteria</taxon>
        <taxon>Pseudomonadati</taxon>
        <taxon>Bacteroidota</taxon>
        <taxon>Sphingobacteriia</taxon>
        <taxon>Sphingobacteriales</taxon>
        <taxon>Sphingobacteriaceae</taxon>
        <taxon>Arcticibacter</taxon>
    </lineage>
</organism>
<dbReference type="RefSeq" id="WP_128770948.1">
    <property type="nucleotide sequence ID" value="NZ_RXOC01000016.1"/>
</dbReference>
<dbReference type="Gene3D" id="1.10.1220.10">
    <property type="entry name" value="Met repressor-like"/>
    <property type="match status" value="1"/>
</dbReference>
<dbReference type="Pfam" id="PF08681">
    <property type="entry name" value="TacA1"/>
    <property type="match status" value="1"/>
</dbReference>
<proteinExistence type="inferred from homology"/>
<dbReference type="PANTHER" id="PTHR35401:SF2">
    <property type="entry name" value="ABC-TYPE TRANSPORT SYSTEM"/>
    <property type="match status" value="1"/>
</dbReference>
<sequence>MATTFNDRIDVRISTEQKELVKYASLLRGFKSVSEFVVYCINNEATKIINDSNVMFKSVEDKKIFIDAILNPPAPNENLKKAQLRYKKLKADNENEHQVTG</sequence>
<dbReference type="GO" id="GO:0006355">
    <property type="term" value="P:regulation of DNA-templated transcription"/>
    <property type="evidence" value="ECO:0007669"/>
    <property type="project" value="InterPro"/>
</dbReference>
<gene>
    <name evidence="3" type="ORF">EKH83_18505</name>
</gene>
<evidence type="ECO:0000256" key="2">
    <source>
        <dbReference type="ARBA" id="ARBA00049988"/>
    </source>
</evidence>
<accession>A0A4Q0M3T3</accession>
<dbReference type="Gene3D" id="1.20.890.30">
    <property type="entry name" value="VCA0319-like"/>
    <property type="match status" value="1"/>
</dbReference>
<dbReference type="PANTHER" id="PTHR35401">
    <property type="entry name" value="COPG FAMILY HELIX-TURN-HELIX PROTEIN-RELATED-RELATED"/>
    <property type="match status" value="1"/>
</dbReference>
<dbReference type="InterPro" id="IPR013321">
    <property type="entry name" value="Arc_rbn_hlx_hlx"/>
</dbReference>